<dbReference type="PANTHER" id="PTHR31121:SF6">
    <property type="entry name" value="ALPHA-1,2 MANNOSYLTRANSFERASE KTR1"/>
    <property type="match status" value="1"/>
</dbReference>
<proteinExistence type="inferred from homology"/>
<sequence length="371" mass="42985">MAAFLSAFRIRILLCGAFLLFLLSFFWKISGHDYNSYLPMLKSRRPNAAIFILLAPNRITQALVALQNVEDRFNRRLKYPIILFTAEDEVHFITEEVKAKANHITDGRVSFATATKESWDIPPWMDQERVKSSLETIGFSTGYRAMCRYYSGFFWKNPALAPYEWLWRLDTDIQFHCDVPYDPIETLISKKALYGFVQVNYDVSWVQPSLASNVSEFMYKNRHLIPADANQHFVWKGDAGVGKAMAGTAGNDDWTGACMYNNFEISHRSVWESLVYTRFFEYLEKAGGFFYERWGDSPIHSYGLAMSLRKDQVVQFDDLGYQHQGWDYECPGLDRCACIEDEHTRGKPSYTYSYQILAYNSFLDFKNNGKA</sequence>
<dbReference type="GO" id="GO:0000026">
    <property type="term" value="F:alpha-1,2-mannosyltransferase activity"/>
    <property type="evidence" value="ECO:0007669"/>
    <property type="project" value="TreeGrafter"/>
</dbReference>
<protein>
    <recommendedName>
        <fullName evidence="5">Glycosyltransferase family 15 protein</fullName>
    </recommendedName>
</protein>
<dbReference type="STRING" id="93625.A0A409X7P6"/>
<name>A0A409X7P6_PSICY</name>
<dbReference type="AlphaFoldDB" id="A0A409X7P6"/>
<dbReference type="InterPro" id="IPR002685">
    <property type="entry name" value="Glyco_trans_15"/>
</dbReference>
<dbReference type="Pfam" id="PF01793">
    <property type="entry name" value="Glyco_transf_15"/>
    <property type="match status" value="1"/>
</dbReference>
<dbReference type="PANTHER" id="PTHR31121">
    <property type="entry name" value="ALPHA-1,2 MANNOSYLTRANSFERASE KTR1"/>
    <property type="match status" value="1"/>
</dbReference>
<evidence type="ECO:0000313" key="3">
    <source>
        <dbReference type="EMBL" id="PPQ86782.1"/>
    </source>
</evidence>
<evidence type="ECO:0000256" key="1">
    <source>
        <dbReference type="ARBA" id="ARBA00007677"/>
    </source>
</evidence>
<evidence type="ECO:0000256" key="2">
    <source>
        <dbReference type="ARBA" id="ARBA00022679"/>
    </source>
</evidence>
<dbReference type="InterPro" id="IPR029044">
    <property type="entry name" value="Nucleotide-diphossugar_trans"/>
</dbReference>
<dbReference type="GO" id="GO:0016020">
    <property type="term" value="C:membrane"/>
    <property type="evidence" value="ECO:0007669"/>
    <property type="project" value="InterPro"/>
</dbReference>
<dbReference type="OrthoDB" id="439943at2759"/>
<dbReference type="GO" id="GO:0000032">
    <property type="term" value="P:cell wall mannoprotein biosynthetic process"/>
    <property type="evidence" value="ECO:0007669"/>
    <property type="project" value="TreeGrafter"/>
</dbReference>
<accession>A0A409X7P6</accession>
<dbReference type="SUPFAM" id="SSF53448">
    <property type="entry name" value="Nucleotide-diphospho-sugar transferases"/>
    <property type="match status" value="1"/>
</dbReference>
<dbReference type="Gene3D" id="3.90.550.10">
    <property type="entry name" value="Spore Coat Polysaccharide Biosynthesis Protein SpsA, Chain A"/>
    <property type="match status" value="1"/>
</dbReference>
<dbReference type="Proteomes" id="UP000283269">
    <property type="component" value="Unassembled WGS sequence"/>
</dbReference>
<keyword evidence="2" id="KW-0808">Transferase</keyword>
<dbReference type="GO" id="GO:0005794">
    <property type="term" value="C:Golgi apparatus"/>
    <property type="evidence" value="ECO:0007669"/>
    <property type="project" value="TreeGrafter"/>
</dbReference>
<gene>
    <name evidence="3" type="ORF">CVT25_012387</name>
</gene>
<dbReference type="EMBL" id="NHYD01002431">
    <property type="protein sequence ID" value="PPQ86782.1"/>
    <property type="molecule type" value="Genomic_DNA"/>
</dbReference>
<organism evidence="3 4">
    <name type="scientific">Psilocybe cyanescens</name>
    <dbReference type="NCBI Taxonomy" id="93625"/>
    <lineage>
        <taxon>Eukaryota</taxon>
        <taxon>Fungi</taxon>
        <taxon>Dikarya</taxon>
        <taxon>Basidiomycota</taxon>
        <taxon>Agaricomycotina</taxon>
        <taxon>Agaricomycetes</taxon>
        <taxon>Agaricomycetidae</taxon>
        <taxon>Agaricales</taxon>
        <taxon>Agaricineae</taxon>
        <taxon>Strophariaceae</taxon>
        <taxon>Psilocybe</taxon>
    </lineage>
</organism>
<comment type="caution">
    <text evidence="3">The sequence shown here is derived from an EMBL/GenBank/DDBJ whole genome shotgun (WGS) entry which is preliminary data.</text>
</comment>
<comment type="similarity">
    <text evidence="1">Belongs to the glycosyltransferase 15 family.</text>
</comment>
<dbReference type="InParanoid" id="A0A409X7P6"/>
<evidence type="ECO:0008006" key="5">
    <source>
        <dbReference type="Google" id="ProtNLM"/>
    </source>
</evidence>
<dbReference type="GO" id="GO:0006487">
    <property type="term" value="P:protein N-linked glycosylation"/>
    <property type="evidence" value="ECO:0007669"/>
    <property type="project" value="TreeGrafter"/>
</dbReference>
<reference evidence="3 4" key="1">
    <citation type="journal article" date="2018" name="Evol. Lett.">
        <title>Horizontal gene cluster transfer increased hallucinogenic mushroom diversity.</title>
        <authorList>
            <person name="Reynolds H.T."/>
            <person name="Vijayakumar V."/>
            <person name="Gluck-Thaler E."/>
            <person name="Korotkin H.B."/>
            <person name="Matheny P.B."/>
            <person name="Slot J.C."/>
        </authorList>
    </citation>
    <scope>NUCLEOTIDE SEQUENCE [LARGE SCALE GENOMIC DNA]</scope>
    <source>
        <strain evidence="3 4">2631</strain>
    </source>
</reference>
<evidence type="ECO:0000313" key="4">
    <source>
        <dbReference type="Proteomes" id="UP000283269"/>
    </source>
</evidence>
<keyword evidence="4" id="KW-1185">Reference proteome</keyword>